<dbReference type="NCBIfam" id="NF002872">
    <property type="entry name" value="PRK03202.1"/>
    <property type="match status" value="1"/>
</dbReference>
<dbReference type="InterPro" id="IPR015912">
    <property type="entry name" value="Phosphofructokinase_CS"/>
</dbReference>
<dbReference type="InterPro" id="IPR012828">
    <property type="entry name" value="PFKA_ATP_prok"/>
</dbReference>
<evidence type="ECO:0000313" key="20">
    <source>
        <dbReference type="Proteomes" id="UP000287173"/>
    </source>
</evidence>
<keyword evidence="9" id="KW-0479">Metal-binding</keyword>
<dbReference type="RefSeq" id="WP_126218408.1">
    <property type="nucleotide sequence ID" value="NZ_PEMG01000098.1"/>
</dbReference>
<dbReference type="GO" id="GO:0048029">
    <property type="term" value="F:monosaccharide binding"/>
    <property type="evidence" value="ECO:0007669"/>
    <property type="project" value="TreeGrafter"/>
</dbReference>
<dbReference type="GO" id="GO:0070095">
    <property type="term" value="F:fructose-6-phosphate binding"/>
    <property type="evidence" value="ECO:0007669"/>
    <property type="project" value="TreeGrafter"/>
</dbReference>
<dbReference type="GO" id="GO:0005524">
    <property type="term" value="F:ATP binding"/>
    <property type="evidence" value="ECO:0007669"/>
    <property type="project" value="UniProtKB-UniRule"/>
</dbReference>
<proteinExistence type="inferred from homology"/>
<evidence type="ECO:0000313" key="19">
    <source>
        <dbReference type="EMBL" id="RTI10290.1"/>
    </source>
</evidence>
<dbReference type="HAMAP" id="MF_00339">
    <property type="entry name" value="Phosphofructokinase_I_B1"/>
    <property type="match status" value="1"/>
</dbReference>
<evidence type="ECO:0000256" key="17">
    <source>
        <dbReference type="NCBIfam" id="TIGR02482"/>
    </source>
</evidence>
<dbReference type="InterPro" id="IPR012003">
    <property type="entry name" value="ATP_PFK_prok-type"/>
</dbReference>
<keyword evidence="7" id="KW-0021">Allosteric enzyme</keyword>
<evidence type="ECO:0000256" key="8">
    <source>
        <dbReference type="ARBA" id="ARBA00022679"/>
    </source>
</evidence>
<keyword evidence="10" id="KW-0547">Nucleotide-binding</keyword>
<dbReference type="Proteomes" id="UP000287173">
    <property type="component" value="Unassembled WGS sequence"/>
</dbReference>
<evidence type="ECO:0000256" key="16">
    <source>
        <dbReference type="ARBA" id="ARBA00048070"/>
    </source>
</evidence>
<evidence type="ECO:0000256" key="7">
    <source>
        <dbReference type="ARBA" id="ARBA00022533"/>
    </source>
</evidence>
<dbReference type="Gene3D" id="3.40.50.450">
    <property type="match status" value="1"/>
</dbReference>
<dbReference type="InterPro" id="IPR035966">
    <property type="entry name" value="PKF_sf"/>
</dbReference>
<dbReference type="PROSITE" id="PS00433">
    <property type="entry name" value="PHOSPHOFRUCTOKINASE"/>
    <property type="match status" value="1"/>
</dbReference>
<dbReference type="GO" id="GO:0046872">
    <property type="term" value="F:metal ion binding"/>
    <property type="evidence" value="ECO:0007669"/>
    <property type="project" value="UniProtKB-KW"/>
</dbReference>
<dbReference type="NCBIfam" id="TIGR02482">
    <property type="entry name" value="PFKA_ATP"/>
    <property type="match status" value="1"/>
</dbReference>
<comment type="subcellular location">
    <subcellularLocation>
        <location evidence="2">Cytoplasm</location>
    </subcellularLocation>
</comment>
<dbReference type="GO" id="GO:0061621">
    <property type="term" value="P:canonical glycolysis"/>
    <property type="evidence" value="ECO:0007669"/>
    <property type="project" value="TreeGrafter"/>
</dbReference>
<comment type="pathway">
    <text evidence="3">Carbohydrate degradation; glycolysis; D-glyceraldehyde 3-phosphate and glycerone phosphate from D-glucose: step 3/4.</text>
</comment>
<dbReference type="GO" id="GO:0030388">
    <property type="term" value="P:fructose 1,6-bisphosphate metabolic process"/>
    <property type="evidence" value="ECO:0007669"/>
    <property type="project" value="TreeGrafter"/>
</dbReference>
<dbReference type="SUPFAM" id="SSF53784">
    <property type="entry name" value="Phosphofructokinase"/>
    <property type="match status" value="1"/>
</dbReference>
<keyword evidence="13" id="KW-0460">Magnesium</keyword>
<evidence type="ECO:0000256" key="13">
    <source>
        <dbReference type="ARBA" id="ARBA00022842"/>
    </source>
</evidence>
<keyword evidence="11 19" id="KW-0418">Kinase</keyword>
<dbReference type="PANTHER" id="PTHR13697:SF4">
    <property type="entry name" value="ATP-DEPENDENT 6-PHOSPHOFRUCTOKINASE"/>
    <property type="match status" value="1"/>
</dbReference>
<evidence type="ECO:0000256" key="4">
    <source>
        <dbReference type="ARBA" id="ARBA00011881"/>
    </source>
</evidence>
<evidence type="ECO:0000259" key="18">
    <source>
        <dbReference type="Pfam" id="PF00365"/>
    </source>
</evidence>
<keyword evidence="12" id="KW-0067">ATP-binding</keyword>
<sequence>MKRIGVFTSGGDAPGMNAAIRAVVRQAYALGLEVVGIRRGYAGMILGEMVPLGVRDVANILQRGGTVLLTARSQEFLTEEGRAKAAEKLKAAGIEGLVAIGGDGTFRGAMRLLEEHKVPVVGVPGTIDNDLYGTDYTIGFDTAVNTALEAIDRIRDTAASHERVFFIEVMGRSSGFIALDVGLAGGAEVIAVPEEPVDPKTIAEGLMESLRRGKSSSIVVVAEGAYPGGAAGLLAAIQEHVRVEARVTVLGHIQRGGSPTAKDRILASRLGAAAVEALAGGT</sequence>
<evidence type="ECO:0000256" key="14">
    <source>
        <dbReference type="ARBA" id="ARBA00023152"/>
    </source>
</evidence>
<keyword evidence="14" id="KW-0324">Glycolysis</keyword>
<dbReference type="FunFam" id="3.40.50.460:FF:000002">
    <property type="entry name" value="ATP-dependent 6-phosphofructokinase"/>
    <property type="match status" value="1"/>
</dbReference>
<dbReference type="UniPathway" id="UPA00109">
    <property type="reaction ID" value="UER00182"/>
</dbReference>
<comment type="similarity">
    <text evidence="15">Belongs to the phosphofructokinase type A (PFKA) family.</text>
</comment>
<dbReference type="FunFam" id="3.40.50.450:FF:000001">
    <property type="entry name" value="ATP-dependent 6-phosphofructokinase"/>
    <property type="match status" value="1"/>
</dbReference>
<dbReference type="GO" id="GO:0005945">
    <property type="term" value="C:6-phosphofructokinase complex"/>
    <property type="evidence" value="ECO:0007669"/>
    <property type="project" value="TreeGrafter"/>
</dbReference>
<dbReference type="EMBL" id="PEMG01000098">
    <property type="protein sequence ID" value="RTI10290.1"/>
    <property type="molecule type" value="Genomic_DNA"/>
</dbReference>
<dbReference type="Gene3D" id="3.40.50.460">
    <property type="entry name" value="Phosphofructokinase domain"/>
    <property type="match status" value="1"/>
</dbReference>
<comment type="catalytic activity">
    <reaction evidence="16">
        <text>beta-D-fructose 6-phosphate + ATP = beta-D-fructose 1,6-bisphosphate + ADP + H(+)</text>
        <dbReference type="Rhea" id="RHEA:16109"/>
        <dbReference type="ChEBI" id="CHEBI:15378"/>
        <dbReference type="ChEBI" id="CHEBI:30616"/>
        <dbReference type="ChEBI" id="CHEBI:32966"/>
        <dbReference type="ChEBI" id="CHEBI:57634"/>
        <dbReference type="ChEBI" id="CHEBI:456216"/>
        <dbReference type="EC" id="2.7.1.11"/>
    </reaction>
</comment>
<dbReference type="PRINTS" id="PR00476">
    <property type="entry name" value="PHFRCTKINASE"/>
</dbReference>
<evidence type="ECO:0000256" key="5">
    <source>
        <dbReference type="ARBA" id="ARBA00012055"/>
    </source>
</evidence>
<dbReference type="InterPro" id="IPR000023">
    <property type="entry name" value="Phosphofructokinase_dom"/>
</dbReference>
<dbReference type="AlphaFoldDB" id="A0A430UQP0"/>
<evidence type="ECO:0000256" key="12">
    <source>
        <dbReference type="ARBA" id="ARBA00022840"/>
    </source>
</evidence>
<feature type="domain" description="Phosphofructokinase" evidence="18">
    <location>
        <begin position="3"/>
        <end position="278"/>
    </location>
</feature>
<dbReference type="PANTHER" id="PTHR13697">
    <property type="entry name" value="PHOSPHOFRUCTOKINASE"/>
    <property type="match status" value="1"/>
</dbReference>
<organism evidence="19 20">
    <name type="scientific">Thermus scotoductus</name>
    <dbReference type="NCBI Taxonomy" id="37636"/>
    <lineage>
        <taxon>Bacteria</taxon>
        <taxon>Thermotogati</taxon>
        <taxon>Deinococcota</taxon>
        <taxon>Deinococci</taxon>
        <taxon>Thermales</taxon>
        <taxon>Thermaceae</taxon>
        <taxon>Thermus</taxon>
    </lineage>
</organism>
<keyword evidence="8" id="KW-0808">Transferase</keyword>
<dbReference type="Pfam" id="PF00365">
    <property type="entry name" value="PFK"/>
    <property type="match status" value="1"/>
</dbReference>
<evidence type="ECO:0000256" key="15">
    <source>
        <dbReference type="ARBA" id="ARBA00038478"/>
    </source>
</evidence>
<dbReference type="GO" id="GO:0003872">
    <property type="term" value="F:6-phosphofructokinase activity"/>
    <property type="evidence" value="ECO:0007669"/>
    <property type="project" value="UniProtKB-EC"/>
</dbReference>
<dbReference type="GO" id="GO:0042802">
    <property type="term" value="F:identical protein binding"/>
    <property type="evidence" value="ECO:0007669"/>
    <property type="project" value="TreeGrafter"/>
</dbReference>
<protein>
    <recommendedName>
        <fullName evidence="5 17">6-phosphofructokinase</fullName>
        <ecNumber evidence="5 17">2.7.1.11</ecNumber>
    </recommendedName>
</protein>
<feature type="non-terminal residue" evidence="19">
    <location>
        <position position="282"/>
    </location>
</feature>
<evidence type="ECO:0000256" key="1">
    <source>
        <dbReference type="ARBA" id="ARBA00001946"/>
    </source>
</evidence>
<reference evidence="19 20" key="1">
    <citation type="journal article" date="2019" name="Extremophiles">
        <title>Biogeography of thermophiles and predominance of Thermus scotoductus in domestic water heaters.</title>
        <authorList>
            <person name="Wilpiszeski R.L."/>
            <person name="Zhang Z."/>
            <person name="House C.H."/>
        </authorList>
    </citation>
    <scope>NUCLEOTIDE SEQUENCE [LARGE SCALE GENOMIC DNA]</scope>
    <source>
        <strain evidence="19 20">17_S17</strain>
    </source>
</reference>
<evidence type="ECO:0000256" key="6">
    <source>
        <dbReference type="ARBA" id="ARBA00022490"/>
    </source>
</evidence>
<evidence type="ECO:0000256" key="10">
    <source>
        <dbReference type="ARBA" id="ARBA00022741"/>
    </source>
</evidence>
<evidence type="ECO:0000256" key="2">
    <source>
        <dbReference type="ARBA" id="ARBA00004496"/>
    </source>
</evidence>
<evidence type="ECO:0000256" key="9">
    <source>
        <dbReference type="ARBA" id="ARBA00022723"/>
    </source>
</evidence>
<comment type="cofactor">
    <cofactor evidence="1">
        <name>Mg(2+)</name>
        <dbReference type="ChEBI" id="CHEBI:18420"/>
    </cofactor>
</comment>
<name>A0A430UQP0_THESC</name>
<gene>
    <name evidence="19" type="primary">pfkA</name>
    <name evidence="19" type="ORF">CSW30_04380</name>
</gene>
<accession>A0A430UQP0</accession>
<comment type="subunit">
    <text evidence="4">Homotetramer.</text>
</comment>
<dbReference type="InterPro" id="IPR022953">
    <property type="entry name" value="ATP_PFK"/>
</dbReference>
<evidence type="ECO:0000256" key="11">
    <source>
        <dbReference type="ARBA" id="ARBA00022777"/>
    </source>
</evidence>
<dbReference type="GO" id="GO:0006002">
    <property type="term" value="P:fructose 6-phosphate metabolic process"/>
    <property type="evidence" value="ECO:0007669"/>
    <property type="project" value="UniProtKB-UniRule"/>
</dbReference>
<evidence type="ECO:0000256" key="3">
    <source>
        <dbReference type="ARBA" id="ARBA00004679"/>
    </source>
</evidence>
<keyword evidence="6" id="KW-0963">Cytoplasm</keyword>
<dbReference type="GO" id="GO:0016208">
    <property type="term" value="F:AMP binding"/>
    <property type="evidence" value="ECO:0007669"/>
    <property type="project" value="TreeGrafter"/>
</dbReference>
<comment type="caution">
    <text evidence="19">The sequence shown here is derived from an EMBL/GenBank/DDBJ whole genome shotgun (WGS) entry which is preliminary data.</text>
</comment>
<dbReference type="EC" id="2.7.1.11" evidence="5 17"/>
<dbReference type="PIRSF" id="PIRSF000532">
    <property type="entry name" value="ATP_PFK_prok"/>
    <property type="match status" value="1"/>
</dbReference>